<dbReference type="Gene3D" id="3.40.190.170">
    <property type="entry name" value="Bacterial extracellular solute-binding protein, family 7"/>
    <property type="match status" value="1"/>
</dbReference>
<dbReference type="Pfam" id="PF03480">
    <property type="entry name" value="DctP"/>
    <property type="match status" value="1"/>
</dbReference>
<proteinExistence type="predicted"/>
<dbReference type="CDD" id="cd13665">
    <property type="entry name" value="PBP2_TRAP_Dctp3_4"/>
    <property type="match status" value="1"/>
</dbReference>
<dbReference type="PANTHER" id="PTHR33376:SF15">
    <property type="entry name" value="BLL6794 PROTEIN"/>
    <property type="match status" value="1"/>
</dbReference>
<organism evidence="2 3">
    <name type="scientific">Propylenella binzhouense</name>
    <dbReference type="NCBI Taxonomy" id="2555902"/>
    <lineage>
        <taxon>Bacteria</taxon>
        <taxon>Pseudomonadati</taxon>
        <taxon>Pseudomonadota</taxon>
        <taxon>Alphaproteobacteria</taxon>
        <taxon>Hyphomicrobiales</taxon>
        <taxon>Propylenellaceae</taxon>
        <taxon>Propylenella</taxon>
    </lineage>
</organism>
<keyword evidence="3" id="KW-1185">Reference proteome</keyword>
<dbReference type="InterPro" id="IPR038404">
    <property type="entry name" value="TRAP_DctP_sf"/>
</dbReference>
<dbReference type="OrthoDB" id="7822595at2"/>
<dbReference type="Proteomes" id="UP000773614">
    <property type="component" value="Unassembled WGS sequence"/>
</dbReference>
<gene>
    <name evidence="2" type="ORF">E4O86_04090</name>
</gene>
<protein>
    <submittedName>
        <fullName evidence="2">TRAP transporter substrate-binding protein</fullName>
    </submittedName>
</protein>
<dbReference type="GO" id="GO:0055085">
    <property type="term" value="P:transmembrane transport"/>
    <property type="evidence" value="ECO:0007669"/>
    <property type="project" value="InterPro"/>
</dbReference>
<comment type="caution">
    <text evidence="2">The sequence shown here is derived from an EMBL/GenBank/DDBJ whole genome shotgun (WGS) entry which is preliminary data.</text>
</comment>
<sequence length="331" mass="35317">MAAALAVGVGSAAARTVIRYSPWLPAHHAVHDGLIRPWIKEVERVTEGRVSVEFLPKAVGTAASQFDVVRDGLADMGVILPGYTPGRFPLLEMGELPLLSSDAAVIAPAFYRSYFKHFAALEPLKGTHVLTIFSTTPNQLVTDTKIIETLSDFSGLKLRAPTVTSIPIINALGAVPVQKPVSEMYELASTGVVDGTFFAATAINDWKLAELLPYMTKVPGGIGQPVMAFLVNEATWNSISEEDRKAIMEVSGEKLAAAAGKNYAESEEAAYAKLKQAGVTIQDASPSLVQELKQALAPVEAEWVAKAKANGLEDPAAVLAEFRADMAEAEK</sequence>
<reference evidence="2" key="1">
    <citation type="submission" date="2019-03" db="EMBL/GenBank/DDBJ databases">
        <title>Afifella sp. nov., isolated from activated sludge.</title>
        <authorList>
            <person name="Li Q."/>
            <person name="Liu Y."/>
        </authorList>
    </citation>
    <scope>NUCLEOTIDE SEQUENCE</scope>
    <source>
        <strain evidence="2">L72</strain>
    </source>
</reference>
<keyword evidence="1" id="KW-0732">Signal</keyword>
<dbReference type="PANTHER" id="PTHR33376">
    <property type="match status" value="1"/>
</dbReference>
<accession>A0A964T205</accession>
<evidence type="ECO:0000313" key="2">
    <source>
        <dbReference type="EMBL" id="MYZ46890.1"/>
    </source>
</evidence>
<dbReference type="EMBL" id="SPKJ01000007">
    <property type="protein sequence ID" value="MYZ46890.1"/>
    <property type="molecule type" value="Genomic_DNA"/>
</dbReference>
<name>A0A964T205_9HYPH</name>
<dbReference type="NCBIfam" id="NF037995">
    <property type="entry name" value="TRAP_S1"/>
    <property type="match status" value="1"/>
</dbReference>
<dbReference type="InterPro" id="IPR018389">
    <property type="entry name" value="DctP_fam"/>
</dbReference>
<dbReference type="AlphaFoldDB" id="A0A964T205"/>
<evidence type="ECO:0000313" key="3">
    <source>
        <dbReference type="Proteomes" id="UP000773614"/>
    </source>
</evidence>
<evidence type="ECO:0000256" key="1">
    <source>
        <dbReference type="ARBA" id="ARBA00022729"/>
    </source>
</evidence>